<dbReference type="AlphaFoldDB" id="A0A2Z5YJB2"/>
<proteinExistence type="predicted"/>
<evidence type="ECO:0000313" key="1">
    <source>
        <dbReference type="EMBL" id="RFZ41419.1"/>
    </source>
</evidence>
<dbReference type="EMBL" id="PEDF01000080">
    <property type="protein sequence ID" value="RFZ41419.1"/>
    <property type="molecule type" value="Genomic_DNA"/>
</dbReference>
<reference evidence="1 2" key="1">
    <citation type="journal article" date="2018" name="Sci. Rep.">
        <title>Extensive genomic diversity among Mycobacterium marinum strains revealed by whole genome sequencing.</title>
        <authorList>
            <person name="Das S."/>
            <person name="Pettersson B.M."/>
            <person name="Behra P.R."/>
            <person name="Mallick A."/>
            <person name="Cheramie M."/>
            <person name="Ramesh M."/>
            <person name="Shirreff L."/>
            <person name="DuCote T."/>
            <person name="Dasgupta S."/>
            <person name="Ennis D.G."/>
            <person name="Kirsebom L.A."/>
        </authorList>
    </citation>
    <scope>NUCLEOTIDE SEQUENCE [LARGE SCALE GENOMIC DNA]</scope>
    <source>
        <strain evidence="1 2">Davis1</strain>
    </source>
</reference>
<gene>
    <name evidence="1" type="ORF">DAVIS_02688</name>
</gene>
<organism evidence="1 2">
    <name type="scientific">Mycobacterium marinum</name>
    <dbReference type="NCBI Taxonomy" id="1781"/>
    <lineage>
        <taxon>Bacteria</taxon>
        <taxon>Bacillati</taxon>
        <taxon>Actinomycetota</taxon>
        <taxon>Actinomycetes</taxon>
        <taxon>Mycobacteriales</taxon>
        <taxon>Mycobacteriaceae</taxon>
        <taxon>Mycobacterium</taxon>
        <taxon>Mycobacterium ulcerans group</taxon>
    </lineage>
</organism>
<name>A0A2Z5YJB2_MYCMR</name>
<comment type="caution">
    <text evidence="1">The sequence shown here is derived from an EMBL/GenBank/DDBJ whole genome shotgun (WGS) entry which is preliminary data.</text>
</comment>
<dbReference type="InterPro" id="IPR020109">
    <property type="entry name" value="Holin_r1t"/>
</dbReference>
<dbReference type="Pfam" id="PF16945">
    <property type="entry name" value="Phage_r1t_holin"/>
    <property type="match status" value="1"/>
</dbReference>
<evidence type="ECO:0000313" key="2">
    <source>
        <dbReference type="Proteomes" id="UP000257451"/>
    </source>
</evidence>
<dbReference type="RefSeq" id="WP_041324821.1">
    <property type="nucleotide sequence ID" value="NZ_BQLC01000096.1"/>
</dbReference>
<accession>A0A2Z5YJB2</accession>
<sequence length="88" mass="9044">MPKSIFTKIFWKDTIDRAVAAGGAAAVAAWTLGAFNVVPSVPGYAVPIAFACGAGQDILRSLASLRVDNGTASPLADVVAADRTTQPR</sequence>
<protein>
    <submittedName>
        <fullName evidence="1">Uncharacterized protein</fullName>
    </submittedName>
</protein>
<dbReference type="Proteomes" id="UP000257451">
    <property type="component" value="Unassembled WGS sequence"/>
</dbReference>